<comment type="caution">
    <text evidence="1">The sequence shown here is derived from an EMBL/GenBank/DDBJ whole genome shotgun (WGS) entry which is preliminary data.</text>
</comment>
<dbReference type="AlphaFoldDB" id="A0AAV6LXD7"/>
<protein>
    <submittedName>
        <fullName evidence="1">Uncharacterized protein</fullName>
    </submittedName>
</protein>
<organism evidence="1 2">
    <name type="scientific">Cucurbita argyrosperma subsp. sororia</name>
    <dbReference type="NCBI Taxonomy" id="37648"/>
    <lineage>
        <taxon>Eukaryota</taxon>
        <taxon>Viridiplantae</taxon>
        <taxon>Streptophyta</taxon>
        <taxon>Embryophyta</taxon>
        <taxon>Tracheophyta</taxon>
        <taxon>Spermatophyta</taxon>
        <taxon>Magnoliopsida</taxon>
        <taxon>eudicotyledons</taxon>
        <taxon>Gunneridae</taxon>
        <taxon>Pentapetalae</taxon>
        <taxon>rosids</taxon>
        <taxon>fabids</taxon>
        <taxon>Cucurbitales</taxon>
        <taxon>Cucurbitaceae</taxon>
        <taxon>Cucurbiteae</taxon>
        <taxon>Cucurbita</taxon>
    </lineage>
</organism>
<keyword evidence="2" id="KW-1185">Reference proteome</keyword>
<gene>
    <name evidence="1" type="ORF">SDJN03_28594</name>
</gene>
<sequence length="83" mass="9305">MVTQKNLILSYLIQTLCTTEPKRTSFQIHDPLEIPIPVAEQPMRRRRQDMVGLVTISCWKVGGEGKFGGGAFKLVECGYTFSS</sequence>
<reference evidence="1 2" key="1">
    <citation type="journal article" date="2021" name="Hortic Res">
        <title>The domestication of Cucurbita argyrosperma as revealed by the genome of its wild relative.</title>
        <authorList>
            <person name="Barrera-Redondo J."/>
            <person name="Sanchez-de la Vega G."/>
            <person name="Aguirre-Liguori J.A."/>
            <person name="Castellanos-Morales G."/>
            <person name="Gutierrez-Guerrero Y.T."/>
            <person name="Aguirre-Dugua X."/>
            <person name="Aguirre-Planter E."/>
            <person name="Tenaillon M.I."/>
            <person name="Lira-Saade R."/>
            <person name="Eguiarte L.E."/>
        </authorList>
    </citation>
    <scope>NUCLEOTIDE SEQUENCE [LARGE SCALE GENOMIC DNA]</scope>
    <source>
        <strain evidence="1">JBR-2021</strain>
    </source>
</reference>
<evidence type="ECO:0000313" key="1">
    <source>
        <dbReference type="EMBL" id="KAG6571866.1"/>
    </source>
</evidence>
<feature type="non-terminal residue" evidence="1">
    <location>
        <position position="1"/>
    </location>
</feature>
<proteinExistence type="predicted"/>
<dbReference type="Proteomes" id="UP000685013">
    <property type="component" value="Chromosome 19"/>
</dbReference>
<evidence type="ECO:0000313" key="2">
    <source>
        <dbReference type="Proteomes" id="UP000685013"/>
    </source>
</evidence>
<accession>A0AAV6LXD7</accession>
<dbReference type="EMBL" id="JAGKQH010000019">
    <property type="protein sequence ID" value="KAG6571866.1"/>
    <property type="molecule type" value="Genomic_DNA"/>
</dbReference>
<name>A0AAV6LXD7_9ROSI</name>